<dbReference type="Pfam" id="PF12900">
    <property type="entry name" value="Pyridox_ox_2"/>
    <property type="match status" value="1"/>
</dbReference>
<dbReference type="PANTHER" id="PTHR34071:SF2">
    <property type="entry name" value="FLAVIN-NUCLEOTIDE-BINDING PROTEIN"/>
    <property type="match status" value="1"/>
</dbReference>
<dbReference type="InterPro" id="IPR012349">
    <property type="entry name" value="Split_barrel_FMN-bd"/>
</dbReference>
<reference evidence="1 2" key="1">
    <citation type="submission" date="2016-04" db="EMBL/GenBank/DDBJ databases">
        <authorList>
            <person name="Chen L."/>
            <person name="Zhuang W."/>
            <person name="Wang G."/>
        </authorList>
    </citation>
    <scope>NUCLEOTIDE SEQUENCE [LARGE SCALE GENOMIC DNA]</scope>
    <source>
        <strain evidence="2">GR20</strain>
    </source>
</reference>
<evidence type="ECO:0000313" key="1">
    <source>
        <dbReference type="EMBL" id="OQP52927.1"/>
    </source>
</evidence>
<comment type="caution">
    <text evidence="1">The sequence shown here is derived from an EMBL/GenBank/DDBJ whole genome shotgun (WGS) entry which is preliminary data.</text>
</comment>
<organism evidence="1 2">
    <name type="scientific">Niastella koreensis</name>
    <dbReference type="NCBI Taxonomy" id="354356"/>
    <lineage>
        <taxon>Bacteria</taxon>
        <taxon>Pseudomonadati</taxon>
        <taxon>Bacteroidota</taxon>
        <taxon>Chitinophagia</taxon>
        <taxon>Chitinophagales</taxon>
        <taxon>Chitinophagaceae</taxon>
        <taxon>Niastella</taxon>
    </lineage>
</organism>
<dbReference type="EMBL" id="LWBO01000003">
    <property type="protein sequence ID" value="OQP52927.1"/>
    <property type="molecule type" value="Genomic_DNA"/>
</dbReference>
<accession>A0ABX3P153</accession>
<gene>
    <name evidence="1" type="ORF">A4D02_21185</name>
</gene>
<dbReference type="Gene3D" id="2.30.110.10">
    <property type="entry name" value="Electron Transport, Fmn-binding Protein, Chain A"/>
    <property type="match status" value="1"/>
</dbReference>
<dbReference type="RefSeq" id="WP_014218544.1">
    <property type="nucleotide sequence ID" value="NZ_LWBO01000003.1"/>
</dbReference>
<dbReference type="SUPFAM" id="SSF50475">
    <property type="entry name" value="FMN-binding split barrel"/>
    <property type="match status" value="1"/>
</dbReference>
<protein>
    <submittedName>
        <fullName evidence="1">Pyridoxamine 5'-phosphate oxidase</fullName>
    </submittedName>
</protein>
<sequence>MFGSLDNNQIEEVLMHQVLGRIGCCDNGVSYIVPISYAYDGACVYGHTKEGMKINIMRKNTAVCFEVEEMKDMANWKSVIAWGKFEEVTDPAQRTIGLQLLLSRVLPLISSETTHLSPLWPFPVSDINSIKGIVFRIALEKKTGRFEENNETAFYGIG</sequence>
<proteinExistence type="predicted"/>
<name>A0ABX3P153_9BACT</name>
<dbReference type="PANTHER" id="PTHR34071">
    <property type="entry name" value="5-NITROIMIDAZOLE ANTIBIOTICS RESISTANCE PROTEIN, NIMA-FAMILY-RELATED PROTEIN-RELATED"/>
    <property type="match status" value="1"/>
</dbReference>
<evidence type="ECO:0000313" key="2">
    <source>
        <dbReference type="Proteomes" id="UP000192277"/>
    </source>
</evidence>
<dbReference type="Proteomes" id="UP000192277">
    <property type="component" value="Unassembled WGS sequence"/>
</dbReference>
<dbReference type="InterPro" id="IPR024747">
    <property type="entry name" value="Pyridox_Oxase-rel"/>
</dbReference>
<keyword evidence="2" id="KW-1185">Reference proteome</keyword>